<evidence type="ECO:0000313" key="1">
    <source>
        <dbReference type="EMBL" id="AML51575.1"/>
    </source>
</evidence>
<dbReference type="Gene3D" id="1.10.1220.10">
    <property type="entry name" value="Met repressor-like"/>
    <property type="match status" value="1"/>
</dbReference>
<dbReference type="AlphaFoldDB" id="A0A126V0U5"/>
<dbReference type="Proteomes" id="UP000070371">
    <property type="component" value="Chromosome"/>
</dbReference>
<dbReference type="GO" id="GO:0006355">
    <property type="term" value="P:regulation of DNA-templated transcription"/>
    <property type="evidence" value="ECO:0007669"/>
    <property type="project" value="InterPro"/>
</dbReference>
<dbReference type="InterPro" id="IPR010985">
    <property type="entry name" value="Ribbon_hlx_hlx"/>
</dbReference>
<dbReference type="KEGG" id="hat:RC74_10140"/>
<gene>
    <name evidence="1" type="ORF">RC74_10140</name>
</gene>
<organism evidence="1 2">
    <name type="scientific">Falsihalocynthiibacter arcticus</name>
    <dbReference type="NCBI Taxonomy" id="1579316"/>
    <lineage>
        <taxon>Bacteria</taxon>
        <taxon>Pseudomonadati</taxon>
        <taxon>Pseudomonadota</taxon>
        <taxon>Alphaproteobacteria</taxon>
        <taxon>Rhodobacterales</taxon>
        <taxon>Roseobacteraceae</taxon>
        <taxon>Falsihalocynthiibacter</taxon>
    </lineage>
</organism>
<proteinExistence type="predicted"/>
<keyword evidence="2" id="KW-1185">Reference proteome</keyword>
<accession>A0A126V0U5</accession>
<name>A0A126V0U5_9RHOB</name>
<dbReference type="InterPro" id="IPR013321">
    <property type="entry name" value="Arc_rbn_hlx_hlx"/>
</dbReference>
<evidence type="ECO:0000313" key="2">
    <source>
        <dbReference type="Proteomes" id="UP000070371"/>
    </source>
</evidence>
<protein>
    <recommendedName>
        <fullName evidence="3">Arc-like DNA binding domain-containing protein</fullName>
    </recommendedName>
</protein>
<sequence>MSISLGTNIVHHAIMKDEALLQFKLLLPAALKKRLETHATMNRRSLSQEIVVALEEKYPAAEPDATSDPAARMLFWLAKRIRRRNPKPGSARDKQATLYERIAGDIAERMKDIGDEPQ</sequence>
<reference evidence="1 2" key="1">
    <citation type="submission" date="2016-02" db="EMBL/GenBank/DDBJ databases">
        <title>Complete genome sequence of Halocynthiibacter arcticus PAMC 20958t from arctic marine sediment.</title>
        <authorList>
            <person name="Lee Y.M."/>
            <person name="Baek K."/>
            <person name="Lee H.K."/>
            <person name="Shin S.C."/>
        </authorList>
    </citation>
    <scope>NUCLEOTIDE SEQUENCE [LARGE SCALE GENOMIC DNA]</scope>
    <source>
        <strain evidence="1">PAMC 20958</strain>
    </source>
</reference>
<dbReference type="EMBL" id="CP014327">
    <property type="protein sequence ID" value="AML51575.1"/>
    <property type="molecule type" value="Genomic_DNA"/>
</dbReference>
<dbReference type="SUPFAM" id="SSF47598">
    <property type="entry name" value="Ribbon-helix-helix"/>
    <property type="match status" value="1"/>
</dbReference>
<evidence type="ECO:0008006" key="3">
    <source>
        <dbReference type="Google" id="ProtNLM"/>
    </source>
</evidence>